<accession>A0A9P7JPT0</accession>
<dbReference type="AlphaFoldDB" id="A0A9P7JPT0"/>
<dbReference type="OrthoDB" id="2678560at2759"/>
<dbReference type="EMBL" id="JABBWM010000063">
    <property type="protein sequence ID" value="KAG2097955.1"/>
    <property type="molecule type" value="Genomic_DNA"/>
</dbReference>
<dbReference type="GeneID" id="64704293"/>
<evidence type="ECO:0000313" key="2">
    <source>
        <dbReference type="EMBL" id="KAG2097955.1"/>
    </source>
</evidence>
<dbReference type="RefSeq" id="XP_041288713.1">
    <property type="nucleotide sequence ID" value="XM_041442034.1"/>
</dbReference>
<reference evidence="2" key="1">
    <citation type="journal article" date="2020" name="New Phytol.">
        <title>Comparative genomics reveals dynamic genome evolution in host specialist ectomycorrhizal fungi.</title>
        <authorList>
            <person name="Lofgren L.A."/>
            <person name="Nguyen N.H."/>
            <person name="Vilgalys R."/>
            <person name="Ruytinx J."/>
            <person name="Liao H.L."/>
            <person name="Branco S."/>
            <person name="Kuo A."/>
            <person name="LaButti K."/>
            <person name="Lipzen A."/>
            <person name="Andreopoulos W."/>
            <person name="Pangilinan J."/>
            <person name="Riley R."/>
            <person name="Hundley H."/>
            <person name="Na H."/>
            <person name="Barry K."/>
            <person name="Grigoriev I.V."/>
            <person name="Stajich J.E."/>
            <person name="Kennedy P.G."/>
        </authorList>
    </citation>
    <scope>NUCLEOTIDE SEQUENCE</scope>
    <source>
        <strain evidence="2">FC423</strain>
    </source>
</reference>
<evidence type="ECO:0000256" key="1">
    <source>
        <dbReference type="SAM" id="MobiDB-lite"/>
    </source>
</evidence>
<name>A0A9P7JPT0_9AGAM</name>
<sequence length="773" mass="86896">MSPKDQSFPEQLACVLNETFSQNGFIFCEVDQSPQPSGSASPHLPTPAPNPPIQHDDQSFTMNQNPACPSQSHNFSFALQQLLDNLEPDEVIQITIGCDPIESEVNVAQEDEENRLTRSMNSTFALQQLVDNLEPDEVIQITIGCDPIESEVNVAQEDEENRLTRLFGAESWGLGKVSASVAHIIKQDPLTESLPFLRVFRAQSRVKSRVQSYRARAEYRTNPEQVSSLVSEHEETAQSIAFSLHKYSKKNTKDADLSDKFLQEQAEESEYEVAQQLANNEEDDKESLTGAPDPSTILFSEQQPQSLAHASVLALEQLPFPHEQQPSPPRERRLFPSFIQAKPRATKATIPAAPKLAQLHPAPTNVMASGLLPTLFHGKESENAQNFMRSTEVYFLINRITDEMTKVVLFSALISADHWWTNHDAQHKSTWTTVKAAFKTKWPMIMVAGKTMLEYQKKLLVLRLKEEDVGEHITLAEIKMWSHIHFHNQLKTLVQDAGVANAPVLIHPIRDVLPRVLRDLTTPAPPNWDTFLNEIKDVNVDILQDKVKQEKEKKEAERAQNVCIARLESRQHDPVEVLRLQMQQATLGASTPTRGMSAMVLQTRENPMMQQGQITRRQVRYTPTNQSQNGQQVLRSAPTQEEQDNLQARVNEIPHQADTDPGHTAYNEQRRQWAARWGEGARCNETTPFPLTPGTAQICSGECFRCGAHRHISPACQLPPDAQLPKNETIWRGICTRTLGTYNRATAVQVNYVLEEIFAPEAAEQGKGQGSLV</sequence>
<gene>
    <name evidence="2" type="ORF">F5147DRAFT_777819</name>
</gene>
<organism evidence="2 3">
    <name type="scientific">Suillus discolor</name>
    <dbReference type="NCBI Taxonomy" id="1912936"/>
    <lineage>
        <taxon>Eukaryota</taxon>
        <taxon>Fungi</taxon>
        <taxon>Dikarya</taxon>
        <taxon>Basidiomycota</taxon>
        <taxon>Agaricomycotina</taxon>
        <taxon>Agaricomycetes</taxon>
        <taxon>Agaricomycetidae</taxon>
        <taxon>Boletales</taxon>
        <taxon>Suillineae</taxon>
        <taxon>Suillaceae</taxon>
        <taxon>Suillus</taxon>
    </lineage>
</organism>
<proteinExistence type="predicted"/>
<evidence type="ECO:0000313" key="3">
    <source>
        <dbReference type="Proteomes" id="UP000823399"/>
    </source>
</evidence>
<keyword evidence="3" id="KW-1185">Reference proteome</keyword>
<evidence type="ECO:0008006" key="4">
    <source>
        <dbReference type="Google" id="ProtNLM"/>
    </source>
</evidence>
<comment type="caution">
    <text evidence="2">The sequence shown here is derived from an EMBL/GenBank/DDBJ whole genome shotgun (WGS) entry which is preliminary data.</text>
</comment>
<dbReference type="Proteomes" id="UP000823399">
    <property type="component" value="Unassembled WGS sequence"/>
</dbReference>
<feature type="region of interest" description="Disordered" evidence="1">
    <location>
        <begin position="31"/>
        <end position="67"/>
    </location>
</feature>
<protein>
    <recommendedName>
        <fullName evidence="4">CCHC-type domain-containing protein</fullName>
    </recommendedName>
</protein>
<feature type="region of interest" description="Disordered" evidence="1">
    <location>
        <begin position="624"/>
        <end position="645"/>
    </location>
</feature>